<keyword evidence="8" id="KW-1133">Transmembrane helix</keyword>
<evidence type="ECO:0000256" key="8">
    <source>
        <dbReference type="SAM" id="Phobius"/>
    </source>
</evidence>
<dbReference type="InterPro" id="IPR003594">
    <property type="entry name" value="HATPase_dom"/>
</dbReference>
<dbReference type="InterPro" id="IPR015943">
    <property type="entry name" value="WD40/YVTN_repeat-like_dom_sf"/>
</dbReference>
<keyword evidence="8" id="KW-0812">Transmembrane</keyword>
<dbReference type="EMBL" id="JAASQL010000001">
    <property type="protein sequence ID" value="NIJ44905.1"/>
    <property type="molecule type" value="Genomic_DNA"/>
</dbReference>
<gene>
    <name evidence="13" type="ORF">FHR24_001344</name>
</gene>
<organism evidence="13 14">
    <name type="scientific">Wenyingzhuangia heitensis</name>
    <dbReference type="NCBI Taxonomy" id="1487859"/>
    <lineage>
        <taxon>Bacteria</taxon>
        <taxon>Pseudomonadati</taxon>
        <taxon>Bacteroidota</taxon>
        <taxon>Flavobacteriia</taxon>
        <taxon>Flavobacteriales</taxon>
        <taxon>Flavobacteriaceae</taxon>
        <taxon>Wenyingzhuangia</taxon>
    </lineage>
</organism>
<dbReference type="PANTHER" id="PTHR43547">
    <property type="entry name" value="TWO-COMPONENT HISTIDINE KINASE"/>
    <property type="match status" value="1"/>
</dbReference>
<dbReference type="InterPro" id="IPR013783">
    <property type="entry name" value="Ig-like_fold"/>
</dbReference>
<dbReference type="InterPro" id="IPR018060">
    <property type="entry name" value="HTH_AraC"/>
</dbReference>
<dbReference type="Pfam" id="PF00512">
    <property type="entry name" value="HisKA"/>
    <property type="match status" value="1"/>
</dbReference>
<comment type="caution">
    <text evidence="13">The sequence shown here is derived from an EMBL/GenBank/DDBJ whole genome shotgun (WGS) entry which is preliminary data.</text>
</comment>
<dbReference type="Gene3D" id="2.60.40.10">
    <property type="entry name" value="Immunoglobulins"/>
    <property type="match status" value="1"/>
</dbReference>
<dbReference type="PROSITE" id="PS50109">
    <property type="entry name" value="HIS_KIN"/>
    <property type="match status" value="1"/>
</dbReference>
<comment type="catalytic activity">
    <reaction evidence="1">
        <text>ATP + protein L-histidine = ADP + protein N-phospho-L-histidine.</text>
        <dbReference type="EC" id="2.7.13.3"/>
    </reaction>
</comment>
<dbReference type="InterPro" id="IPR004358">
    <property type="entry name" value="Sig_transdc_His_kin-like_C"/>
</dbReference>
<dbReference type="PROSITE" id="PS50110">
    <property type="entry name" value="RESPONSE_REGULATORY"/>
    <property type="match status" value="1"/>
</dbReference>
<evidence type="ECO:0000256" key="4">
    <source>
        <dbReference type="ARBA" id="ARBA00023015"/>
    </source>
</evidence>
<keyword evidence="5" id="KW-0238">DNA-binding</keyword>
<evidence type="ECO:0000259" key="10">
    <source>
        <dbReference type="PROSITE" id="PS01124"/>
    </source>
</evidence>
<evidence type="ECO:0000259" key="12">
    <source>
        <dbReference type="PROSITE" id="PS50110"/>
    </source>
</evidence>
<feature type="domain" description="HTH araC/xylS-type" evidence="10">
    <location>
        <begin position="1178"/>
        <end position="1277"/>
    </location>
</feature>
<dbReference type="SUPFAM" id="SSF55874">
    <property type="entry name" value="ATPase domain of HSP90 chaperone/DNA topoisomerase II/histidine kinase"/>
    <property type="match status" value="1"/>
</dbReference>
<dbReference type="Pfam" id="PF00072">
    <property type="entry name" value="Response_reg"/>
    <property type="match status" value="1"/>
</dbReference>
<evidence type="ECO:0000256" key="6">
    <source>
        <dbReference type="ARBA" id="ARBA00023163"/>
    </source>
</evidence>
<dbReference type="SMART" id="SM00342">
    <property type="entry name" value="HTH_ARAC"/>
    <property type="match status" value="1"/>
</dbReference>
<dbReference type="Gene3D" id="3.30.565.10">
    <property type="entry name" value="Histidine kinase-like ATPase, C-terminal domain"/>
    <property type="match status" value="1"/>
</dbReference>
<evidence type="ECO:0000313" key="14">
    <source>
        <dbReference type="Proteomes" id="UP000745859"/>
    </source>
</evidence>
<dbReference type="InterPro" id="IPR003661">
    <property type="entry name" value="HisK_dim/P_dom"/>
</dbReference>
<accession>A0ABX0UAP8</accession>
<dbReference type="SMART" id="SM00448">
    <property type="entry name" value="REC"/>
    <property type="match status" value="1"/>
</dbReference>
<keyword evidence="9" id="KW-0732">Signal</keyword>
<dbReference type="PRINTS" id="PR00344">
    <property type="entry name" value="BCTRLSENSOR"/>
</dbReference>
<dbReference type="SUPFAM" id="SSF46689">
    <property type="entry name" value="Homeodomain-like"/>
    <property type="match status" value="1"/>
</dbReference>
<dbReference type="InterPro" id="IPR036890">
    <property type="entry name" value="HATPase_C_sf"/>
</dbReference>
<name>A0ABX0UAP8_9FLAO</name>
<dbReference type="Pfam" id="PF12833">
    <property type="entry name" value="HTH_18"/>
    <property type="match status" value="1"/>
</dbReference>
<keyword evidence="4" id="KW-0805">Transcription regulation</keyword>
<evidence type="ECO:0000256" key="2">
    <source>
        <dbReference type="ARBA" id="ARBA00012438"/>
    </source>
</evidence>
<feature type="transmembrane region" description="Helical" evidence="8">
    <location>
        <begin position="745"/>
        <end position="764"/>
    </location>
</feature>
<dbReference type="SUPFAM" id="SSF52172">
    <property type="entry name" value="CheY-like"/>
    <property type="match status" value="1"/>
</dbReference>
<dbReference type="GO" id="GO:0016301">
    <property type="term" value="F:kinase activity"/>
    <property type="evidence" value="ECO:0007669"/>
    <property type="project" value="UniProtKB-KW"/>
</dbReference>
<dbReference type="SUPFAM" id="SSF69322">
    <property type="entry name" value="Tricorn protease domain 2"/>
    <property type="match status" value="1"/>
</dbReference>
<feature type="modified residue" description="4-aspartylphosphate" evidence="7">
    <location>
        <position position="1081"/>
    </location>
</feature>
<keyword evidence="8" id="KW-0472">Membrane</keyword>
<dbReference type="RefSeq" id="WP_167185776.1">
    <property type="nucleotide sequence ID" value="NZ_JAASQL010000001.1"/>
</dbReference>
<keyword evidence="14" id="KW-1185">Reference proteome</keyword>
<keyword evidence="6" id="KW-0804">Transcription</keyword>
<evidence type="ECO:0000256" key="7">
    <source>
        <dbReference type="PROSITE-ProRule" id="PRU00169"/>
    </source>
</evidence>
<dbReference type="InterPro" id="IPR005467">
    <property type="entry name" value="His_kinase_dom"/>
</dbReference>
<dbReference type="Gene3D" id="1.10.10.60">
    <property type="entry name" value="Homeodomain-like"/>
    <property type="match status" value="1"/>
</dbReference>
<feature type="signal peptide" evidence="9">
    <location>
        <begin position="1"/>
        <end position="24"/>
    </location>
</feature>
<dbReference type="InterPro" id="IPR011123">
    <property type="entry name" value="Y_Y_Y"/>
</dbReference>
<keyword evidence="13" id="KW-0418">Kinase</keyword>
<evidence type="ECO:0000256" key="3">
    <source>
        <dbReference type="ARBA" id="ARBA00022553"/>
    </source>
</evidence>
<reference evidence="13 14" key="1">
    <citation type="submission" date="2020-03" db="EMBL/GenBank/DDBJ databases">
        <title>Genomic Encyclopedia of Type Strains, Phase IV (KMG-IV): sequencing the most valuable type-strain genomes for metagenomic binning, comparative biology and taxonomic classification.</title>
        <authorList>
            <person name="Goeker M."/>
        </authorList>
    </citation>
    <scope>NUCLEOTIDE SEQUENCE [LARGE SCALE GENOMIC DNA]</scope>
    <source>
        <strain evidence="13 14">DSM 101599</strain>
    </source>
</reference>
<dbReference type="PANTHER" id="PTHR43547:SF2">
    <property type="entry name" value="HYBRID SIGNAL TRANSDUCTION HISTIDINE KINASE C"/>
    <property type="match status" value="1"/>
</dbReference>
<evidence type="ECO:0000313" key="13">
    <source>
        <dbReference type="EMBL" id="NIJ44905.1"/>
    </source>
</evidence>
<feature type="chain" id="PRO_5045381951" description="histidine kinase" evidence="9">
    <location>
        <begin position="25"/>
        <end position="1282"/>
    </location>
</feature>
<dbReference type="Gene3D" id="3.40.50.2300">
    <property type="match status" value="1"/>
</dbReference>
<keyword evidence="13" id="KW-0808">Transferase</keyword>
<dbReference type="InterPro" id="IPR018062">
    <property type="entry name" value="HTH_AraC-typ_CS"/>
</dbReference>
<feature type="domain" description="Response regulatory" evidence="12">
    <location>
        <begin position="1033"/>
        <end position="1146"/>
    </location>
</feature>
<dbReference type="InterPro" id="IPR011006">
    <property type="entry name" value="CheY-like_superfamily"/>
</dbReference>
<dbReference type="SUPFAM" id="SSF63829">
    <property type="entry name" value="Calcium-dependent phosphotriesterase"/>
    <property type="match status" value="1"/>
</dbReference>
<dbReference type="Gene3D" id="2.130.10.10">
    <property type="entry name" value="YVTN repeat-like/Quinoprotein amine dehydrogenase"/>
    <property type="match status" value="2"/>
</dbReference>
<sequence length="1282" mass="149383">MKKIKVILIRVICFVGLLSLEVNAQHIEAISLFETTDLPTTDVSRVRQDKKGFIWFASEDGLYRFDGYKYEQHAFLNNHPDFPLRRIKKFEFDNFGRVWLDTKDNRLYCYDLSTQNLQEIRFKKDELFSDVNSMTLCNDKLFIGYITPHYFSLKNVDLNNIQPIKISDVAGTRLGYHKKNIVWFVMSTHMIMFDAKAEKLLRTVEMPVNATSICVDAHNNVWIGDNSKNINIYNTEKGEWKTIKTSVNGIKWVEFDEKRNQILVTSFTDLYQIDVAKPNVELVKIPLHKIIQNGRETFIDKQNNAWLVVSNNDLLKLNYNDQDPFNLNFKQVYSDHTKKLVFQDFTEAKWLSGNAGFIRRNFKAKEEKEYLTKKNVRCIQKYNDSLFYVFTRREVYEYTYNSKKQDFEGVLKVSKKQNQLKYINSGIRTKENIFWLGNNRGVSRINIQKNTFEHLPVLKWSNVNYLVYDEQHNTILASAINKGIFQFNLDKDHQVVDVVNINRSKNLGSNTVQSIYVTPTHVWAATSRGLSKLKYNSNKKEYIVQKNYTTENGLSHNYTTTILAEDNNSLWVGTNLGLSKLNIKKEKFSSYYKGFGDAANKITNRFSIYAEDNNMYFGVNKGFIKFNPKELKKSPYQYSIYVEDVEVNGVNGKNIEDLKNLKHYENYLSFTISVPNYVSPNGVKYRYQIDDEFWHTSSVRFPTFTINNLTYGNHTLQLQCSNEDGVWNSEIKKINLYMTPPFWKSWWFVTILILVLLVMIRFLIIRFRLKKEFDIQLGIEKKLRETDQEKIKFFTDVSHDLKTPLTMISRPIEKMIGQEMPEQEKKFLLETASKNTNRLINLINQVLNFSTIQSGDLTLNIQRVELILFLNNIIDSFNFETSQKQINLILKTELQELIVFFDKEKIERVLYNLLSNAFKNTPKNGSITLGVVFDEATKIVDICVEDTGFGIRKDKLNRIFKRFYQTDTKNVGQGIGLSIVKEYIEAHDGNVNVESEYNKGTKICIALPVEEETTKQQEKSNEENVVKEDKEHSILVVEDDDDLREYIVYELQPFYKIYTANNGKAGQEVAITKKPNLILTDLKMPDMNGAELCDVLKGDLRTSHIPVIVITAFSGMELESLAIGANDYISKPLNIDSLLLKIKNHLKLLAQAKEKFDREISLTPKTENKDTPQKIFINKIMEVIEEEFIDKKLDIELLTQRMNMSKSVLYKKVLDYTGQSVNELITTVKIKKAEEFLLNSDYSFNEITYLLGYNDSKYFRGLFKKKNGLTPLQFKKNKLREQ</sequence>
<dbReference type="PROSITE" id="PS01124">
    <property type="entry name" value="HTH_ARAC_FAMILY_2"/>
    <property type="match status" value="1"/>
</dbReference>
<dbReference type="Gene3D" id="1.10.287.130">
    <property type="match status" value="1"/>
</dbReference>
<protein>
    <recommendedName>
        <fullName evidence="2">histidine kinase</fullName>
        <ecNumber evidence="2">2.7.13.3</ecNumber>
    </recommendedName>
</protein>
<dbReference type="SMART" id="SM00387">
    <property type="entry name" value="HATPase_c"/>
    <property type="match status" value="1"/>
</dbReference>
<dbReference type="SUPFAM" id="SSF47384">
    <property type="entry name" value="Homodimeric domain of signal transducing histidine kinase"/>
    <property type="match status" value="1"/>
</dbReference>
<keyword evidence="3 7" id="KW-0597">Phosphoprotein</keyword>
<dbReference type="SMART" id="SM00388">
    <property type="entry name" value="HisKA"/>
    <property type="match status" value="1"/>
</dbReference>
<dbReference type="InterPro" id="IPR009057">
    <property type="entry name" value="Homeodomain-like_sf"/>
</dbReference>
<evidence type="ECO:0000259" key="11">
    <source>
        <dbReference type="PROSITE" id="PS50109"/>
    </source>
</evidence>
<dbReference type="Pfam" id="PF02518">
    <property type="entry name" value="HATPase_c"/>
    <property type="match status" value="1"/>
</dbReference>
<evidence type="ECO:0000256" key="1">
    <source>
        <dbReference type="ARBA" id="ARBA00000085"/>
    </source>
</evidence>
<dbReference type="InterPro" id="IPR036097">
    <property type="entry name" value="HisK_dim/P_sf"/>
</dbReference>
<dbReference type="EC" id="2.7.13.3" evidence="2"/>
<evidence type="ECO:0000256" key="5">
    <source>
        <dbReference type="ARBA" id="ARBA00023125"/>
    </source>
</evidence>
<dbReference type="Pfam" id="PF07495">
    <property type="entry name" value="Y_Y_Y"/>
    <property type="match status" value="1"/>
</dbReference>
<evidence type="ECO:0000256" key="9">
    <source>
        <dbReference type="SAM" id="SignalP"/>
    </source>
</evidence>
<dbReference type="PROSITE" id="PS00041">
    <property type="entry name" value="HTH_ARAC_FAMILY_1"/>
    <property type="match status" value="1"/>
</dbReference>
<dbReference type="CDD" id="cd17574">
    <property type="entry name" value="REC_OmpR"/>
    <property type="match status" value="1"/>
</dbReference>
<dbReference type="Proteomes" id="UP000745859">
    <property type="component" value="Unassembled WGS sequence"/>
</dbReference>
<feature type="domain" description="Histidine kinase" evidence="11">
    <location>
        <begin position="796"/>
        <end position="1011"/>
    </location>
</feature>
<proteinExistence type="predicted"/>
<dbReference type="InterPro" id="IPR001789">
    <property type="entry name" value="Sig_transdc_resp-reg_receiver"/>
</dbReference>
<dbReference type="CDD" id="cd00082">
    <property type="entry name" value="HisKA"/>
    <property type="match status" value="1"/>
</dbReference>